<organism evidence="7 8">
    <name type="scientific">Niabella drilacis (strain DSM 25811 / CCM 8410 / CCUG 62505 / LMG 26954 / E90)</name>
    <dbReference type="NCBI Taxonomy" id="1285928"/>
    <lineage>
        <taxon>Bacteria</taxon>
        <taxon>Pseudomonadati</taxon>
        <taxon>Bacteroidota</taxon>
        <taxon>Chitinophagia</taxon>
        <taxon>Chitinophagales</taxon>
        <taxon>Chitinophagaceae</taxon>
        <taxon>Niabella</taxon>
    </lineage>
</organism>
<name>A0A1G7AE29_NIADE</name>
<dbReference type="GO" id="GO:0009245">
    <property type="term" value="P:lipid A biosynthetic process"/>
    <property type="evidence" value="ECO:0007669"/>
    <property type="project" value="TreeGrafter"/>
</dbReference>
<evidence type="ECO:0000256" key="1">
    <source>
        <dbReference type="ARBA" id="ARBA00022475"/>
    </source>
</evidence>
<feature type="domain" description="Calcineurin-like phosphoesterase" evidence="6">
    <location>
        <begin position="8"/>
        <end position="206"/>
    </location>
</feature>
<dbReference type="GO" id="GO:0046872">
    <property type="term" value="F:metal ion binding"/>
    <property type="evidence" value="ECO:0007669"/>
    <property type="project" value="UniProtKB-KW"/>
</dbReference>
<dbReference type="CDD" id="cd07398">
    <property type="entry name" value="MPP_YbbF-LpxH"/>
    <property type="match status" value="1"/>
</dbReference>
<evidence type="ECO:0000256" key="2">
    <source>
        <dbReference type="ARBA" id="ARBA00022519"/>
    </source>
</evidence>
<dbReference type="AlphaFoldDB" id="A0A1G7AE29"/>
<keyword evidence="4" id="KW-0472">Membrane</keyword>
<dbReference type="GO" id="GO:0008758">
    <property type="term" value="F:UDP-2,3-diacylglucosamine hydrolase activity"/>
    <property type="evidence" value="ECO:0007669"/>
    <property type="project" value="TreeGrafter"/>
</dbReference>
<protein>
    <submittedName>
        <fullName evidence="7">UDP-2,3-diacylglucosamine pyrophosphatase LpxH</fullName>
    </submittedName>
</protein>
<gene>
    <name evidence="7" type="ORF">SAMN04487894_12232</name>
</gene>
<accession>A0A1G7AE29</accession>
<dbReference type="GO" id="GO:0016020">
    <property type="term" value="C:membrane"/>
    <property type="evidence" value="ECO:0007669"/>
    <property type="project" value="GOC"/>
</dbReference>
<dbReference type="OrthoDB" id="9802481at2"/>
<evidence type="ECO:0000313" key="7">
    <source>
        <dbReference type="EMBL" id="SDE12116.1"/>
    </source>
</evidence>
<dbReference type="SUPFAM" id="SSF56300">
    <property type="entry name" value="Metallo-dependent phosphatases"/>
    <property type="match status" value="1"/>
</dbReference>
<dbReference type="Gene3D" id="3.60.21.10">
    <property type="match status" value="1"/>
</dbReference>
<keyword evidence="1" id="KW-1003">Cell membrane</keyword>
<reference evidence="8" key="1">
    <citation type="submission" date="2016-10" db="EMBL/GenBank/DDBJ databases">
        <authorList>
            <person name="Varghese N."/>
            <person name="Submissions S."/>
        </authorList>
    </citation>
    <scope>NUCLEOTIDE SEQUENCE [LARGE SCALE GENOMIC DNA]</scope>
    <source>
        <strain evidence="8">DSM 25811 / CCM 8410 / LMG 26954 / E90</strain>
    </source>
</reference>
<evidence type="ECO:0000259" key="6">
    <source>
        <dbReference type="Pfam" id="PF00149"/>
    </source>
</evidence>
<dbReference type="InterPro" id="IPR043461">
    <property type="entry name" value="LpxH-like"/>
</dbReference>
<dbReference type="InterPro" id="IPR004843">
    <property type="entry name" value="Calcineurin-like_PHP"/>
</dbReference>
<keyword evidence="2" id="KW-0997">Cell inner membrane</keyword>
<dbReference type="PANTHER" id="PTHR34990:SF2">
    <property type="entry name" value="BLL8164 PROTEIN"/>
    <property type="match status" value="1"/>
</dbReference>
<dbReference type="Proteomes" id="UP000198757">
    <property type="component" value="Unassembled WGS sequence"/>
</dbReference>
<evidence type="ECO:0000313" key="8">
    <source>
        <dbReference type="Proteomes" id="UP000198757"/>
    </source>
</evidence>
<dbReference type="Pfam" id="PF00149">
    <property type="entry name" value="Metallophos"/>
    <property type="match status" value="1"/>
</dbReference>
<dbReference type="RefSeq" id="WP_090393068.1">
    <property type="nucleotide sequence ID" value="NZ_FMZO01000022.1"/>
</dbReference>
<evidence type="ECO:0000256" key="5">
    <source>
        <dbReference type="ARBA" id="ARBA00023211"/>
    </source>
</evidence>
<evidence type="ECO:0000256" key="3">
    <source>
        <dbReference type="ARBA" id="ARBA00022723"/>
    </source>
</evidence>
<proteinExistence type="predicted"/>
<keyword evidence="5" id="KW-0464">Manganese</keyword>
<dbReference type="EMBL" id="FMZO01000022">
    <property type="protein sequence ID" value="SDE12116.1"/>
    <property type="molecule type" value="Genomic_DNA"/>
</dbReference>
<dbReference type="InterPro" id="IPR029052">
    <property type="entry name" value="Metallo-depent_PP-like"/>
</dbReference>
<sequence length="291" mass="33926">MSQRRVEIAVVSDLHLGTYASRAREFTAYLKSIDPRVLILNGDMIDGWQFSKRYFPPDHISAIKEIFNKLSTGTRVIYITGNHDDCMRRYSDLELGNFLLTDKVVIEINGKKVWIFHGDVFDHTTTRQAKFWGKLGSNGYATLLVFNKWMNAVSHFFGREKLSLSRKVMEQFHKRIVNIDAFETKIAELAIEKRFDTVICGHIHQPQKKEVRTEKGTVNYLNSGDWMEHMTALEYSGNQWSLYTYNEKEMKTERAIKEKTRATVLTNEIAFYLHALSDTNNENFLRRSGHR</sequence>
<keyword evidence="8" id="KW-1185">Reference proteome</keyword>
<evidence type="ECO:0000256" key="4">
    <source>
        <dbReference type="ARBA" id="ARBA00023136"/>
    </source>
</evidence>
<dbReference type="PANTHER" id="PTHR34990">
    <property type="entry name" value="UDP-2,3-DIACYLGLUCOSAMINE HYDROLASE-RELATED"/>
    <property type="match status" value="1"/>
</dbReference>
<keyword evidence="3" id="KW-0479">Metal-binding</keyword>
<dbReference type="STRING" id="1285928.SAMN04487894_12232"/>